<dbReference type="GO" id="GO:0010467">
    <property type="term" value="P:gene expression"/>
    <property type="evidence" value="ECO:0007669"/>
    <property type="project" value="UniProtKB-ARBA"/>
</dbReference>
<gene>
    <name evidence="10" type="ORF">LCGC14_0537740</name>
</gene>
<evidence type="ECO:0000256" key="3">
    <source>
        <dbReference type="ARBA" id="ARBA00022490"/>
    </source>
</evidence>
<evidence type="ECO:0000256" key="6">
    <source>
        <dbReference type="ARBA" id="ARBA00022835"/>
    </source>
</evidence>
<keyword evidence="5" id="KW-0378">Hydrolase</keyword>
<keyword evidence="3" id="KW-0963">Cytoplasm</keyword>
<comment type="similarity">
    <text evidence="2">Belongs to the RNase PH family.</text>
</comment>
<dbReference type="AlphaFoldDB" id="A0A0F9V1X2"/>
<evidence type="ECO:0000313" key="10">
    <source>
        <dbReference type="EMBL" id="KKN59853.1"/>
    </source>
</evidence>
<proteinExistence type="inferred from homology"/>
<dbReference type="Pfam" id="PF01138">
    <property type="entry name" value="RNase_PH"/>
    <property type="match status" value="1"/>
</dbReference>
<dbReference type="GO" id="GO:0031981">
    <property type="term" value="C:nuclear lumen"/>
    <property type="evidence" value="ECO:0007669"/>
    <property type="project" value="UniProtKB-ARBA"/>
</dbReference>
<dbReference type="PANTHER" id="PTHR11953">
    <property type="entry name" value="EXOSOME COMPLEX COMPONENT"/>
    <property type="match status" value="1"/>
</dbReference>
<dbReference type="GO" id="GO:0003723">
    <property type="term" value="F:RNA binding"/>
    <property type="evidence" value="ECO:0007669"/>
    <property type="project" value="TreeGrafter"/>
</dbReference>
<name>A0A0F9V1X2_9ZZZZ</name>
<dbReference type="InterPro" id="IPR027408">
    <property type="entry name" value="PNPase/RNase_PH_dom_sf"/>
</dbReference>
<accession>A0A0F9V1X2</accession>
<evidence type="ECO:0000256" key="5">
    <source>
        <dbReference type="ARBA" id="ARBA00022801"/>
    </source>
</evidence>
<comment type="caution">
    <text evidence="10">The sequence shown here is derived from an EMBL/GenBank/DDBJ whole genome shotgun (WGS) entry which is preliminary data.</text>
</comment>
<comment type="subcellular location">
    <subcellularLocation>
        <location evidence="1">Cytoplasm</location>
    </subcellularLocation>
</comment>
<reference evidence="10" key="1">
    <citation type="journal article" date="2015" name="Nature">
        <title>Complex archaea that bridge the gap between prokaryotes and eukaryotes.</title>
        <authorList>
            <person name="Spang A."/>
            <person name="Saw J.H."/>
            <person name="Jorgensen S.L."/>
            <person name="Zaremba-Niedzwiedzka K."/>
            <person name="Martijn J."/>
            <person name="Lind A.E."/>
            <person name="van Eijk R."/>
            <person name="Schleper C."/>
            <person name="Guy L."/>
            <person name="Ettema T.J."/>
        </authorList>
    </citation>
    <scope>NUCLEOTIDE SEQUENCE</scope>
</reference>
<dbReference type="FunFam" id="3.30.230.70:FF:000004">
    <property type="entry name" value="Exosome complex component Rrp41"/>
    <property type="match status" value="1"/>
</dbReference>
<dbReference type="InterPro" id="IPR015847">
    <property type="entry name" value="ExoRNase_PH_dom2"/>
</dbReference>
<dbReference type="InterPro" id="IPR050080">
    <property type="entry name" value="RNase_PH"/>
</dbReference>
<organism evidence="10">
    <name type="scientific">marine sediment metagenome</name>
    <dbReference type="NCBI Taxonomy" id="412755"/>
    <lineage>
        <taxon>unclassified sequences</taxon>
        <taxon>metagenomes</taxon>
        <taxon>ecological metagenomes</taxon>
    </lineage>
</organism>
<dbReference type="PANTHER" id="PTHR11953:SF0">
    <property type="entry name" value="EXOSOME COMPLEX COMPONENT RRP41"/>
    <property type="match status" value="1"/>
</dbReference>
<dbReference type="SUPFAM" id="SSF55666">
    <property type="entry name" value="Ribonuclease PH domain 2-like"/>
    <property type="match status" value="1"/>
</dbReference>
<feature type="domain" description="Exoribonuclease phosphorolytic" evidence="8">
    <location>
        <begin position="28"/>
        <end position="157"/>
    </location>
</feature>
<dbReference type="Gene3D" id="3.30.230.70">
    <property type="entry name" value="GHMP Kinase, N-terminal domain"/>
    <property type="match status" value="1"/>
</dbReference>
<dbReference type="InterPro" id="IPR001247">
    <property type="entry name" value="ExoRNase_PH_dom1"/>
</dbReference>
<sequence>MPLIIKDEYPEELFREDGKRLDGREKNELRPIKMEVGVIKNADGSAYLEWGNNKIYAAVYGPREVHPHHLSKPDRGILRVFYRMATFSVFDRKRPAPGRREKEISMIISDCLEPVLFLELYPGTSFEVFVEVMDADGGTRCACTTVAALALADAGIPMKSLVSAVAVGKIDNKLVVDLSGIEDKAGEADLPCAITWFNDELSLLQFDGDMTLEELNIFLDLAKDALNTIHQIQLETLKSKFLKLLEESSEKQDEDNTKGDK</sequence>
<dbReference type="GO" id="GO:0000956">
    <property type="term" value="P:nuclear-transcribed mRNA catabolic process"/>
    <property type="evidence" value="ECO:0007669"/>
    <property type="project" value="UniProtKB-ARBA"/>
</dbReference>
<dbReference type="GO" id="GO:0016896">
    <property type="term" value="F:RNA exonuclease activity, producing 5'-phosphomonoesters"/>
    <property type="evidence" value="ECO:0007669"/>
    <property type="project" value="InterPro"/>
</dbReference>
<dbReference type="EMBL" id="LAZR01000713">
    <property type="protein sequence ID" value="KKN59853.1"/>
    <property type="molecule type" value="Genomic_DNA"/>
</dbReference>
<protein>
    <submittedName>
        <fullName evidence="10">Uncharacterized protein</fullName>
    </submittedName>
</protein>
<keyword evidence="7" id="KW-0269">Exonuclease</keyword>
<evidence type="ECO:0000256" key="1">
    <source>
        <dbReference type="ARBA" id="ARBA00004496"/>
    </source>
</evidence>
<evidence type="ECO:0000256" key="4">
    <source>
        <dbReference type="ARBA" id="ARBA00022722"/>
    </source>
</evidence>
<keyword evidence="4" id="KW-0540">Nuclease</keyword>
<feature type="domain" description="Exoribonuclease phosphorolytic" evidence="9">
    <location>
        <begin position="161"/>
        <end position="224"/>
    </location>
</feature>
<dbReference type="InterPro" id="IPR036345">
    <property type="entry name" value="ExoRNase_PH_dom2_sf"/>
</dbReference>
<evidence type="ECO:0000259" key="9">
    <source>
        <dbReference type="Pfam" id="PF03725"/>
    </source>
</evidence>
<dbReference type="GO" id="GO:0071027">
    <property type="term" value="P:nuclear RNA surveillance"/>
    <property type="evidence" value="ECO:0007669"/>
    <property type="project" value="UniProtKB-ARBA"/>
</dbReference>
<keyword evidence="6" id="KW-0271">Exosome</keyword>
<dbReference type="InterPro" id="IPR020568">
    <property type="entry name" value="Ribosomal_Su5_D2-typ_SF"/>
</dbReference>
<dbReference type="InterPro" id="IPR011807">
    <property type="entry name" value="Rrp41"/>
</dbReference>
<dbReference type="SUPFAM" id="SSF54211">
    <property type="entry name" value="Ribosomal protein S5 domain 2-like"/>
    <property type="match status" value="1"/>
</dbReference>
<evidence type="ECO:0000259" key="8">
    <source>
        <dbReference type="Pfam" id="PF01138"/>
    </source>
</evidence>
<dbReference type="Pfam" id="PF03725">
    <property type="entry name" value="RNase_PH_C"/>
    <property type="match status" value="1"/>
</dbReference>
<dbReference type="CDD" id="cd11366">
    <property type="entry name" value="RNase_PH_archRRP41"/>
    <property type="match status" value="1"/>
</dbReference>
<evidence type="ECO:0000256" key="2">
    <source>
        <dbReference type="ARBA" id="ARBA00006678"/>
    </source>
</evidence>
<dbReference type="GO" id="GO:0000177">
    <property type="term" value="C:cytoplasmic exosome (RNase complex)"/>
    <property type="evidence" value="ECO:0007669"/>
    <property type="project" value="TreeGrafter"/>
</dbReference>
<evidence type="ECO:0000256" key="7">
    <source>
        <dbReference type="ARBA" id="ARBA00022839"/>
    </source>
</evidence>
<dbReference type="GO" id="GO:0016075">
    <property type="term" value="P:rRNA catabolic process"/>
    <property type="evidence" value="ECO:0007669"/>
    <property type="project" value="TreeGrafter"/>
</dbReference>